<accession>A0A9E8HFJ4</accession>
<proteinExistence type="predicted"/>
<dbReference type="Proteomes" id="UP001164472">
    <property type="component" value="Chromosome"/>
</dbReference>
<dbReference type="KEGG" id="asem:NNL22_11735"/>
<gene>
    <name evidence="2" type="ORF">NNL22_11735</name>
</gene>
<organism evidence="2 3">
    <name type="scientific">Alkalimarinus sediminis</name>
    <dbReference type="NCBI Taxonomy" id="1632866"/>
    <lineage>
        <taxon>Bacteria</taxon>
        <taxon>Pseudomonadati</taxon>
        <taxon>Pseudomonadota</taxon>
        <taxon>Gammaproteobacteria</taxon>
        <taxon>Alteromonadales</taxon>
        <taxon>Alteromonadaceae</taxon>
        <taxon>Alkalimarinus</taxon>
    </lineage>
</organism>
<dbReference type="RefSeq" id="WP_251809849.1">
    <property type="nucleotide sequence ID" value="NZ_CP101527.1"/>
</dbReference>
<dbReference type="Pfam" id="PF13503">
    <property type="entry name" value="DUF4123"/>
    <property type="match status" value="1"/>
</dbReference>
<evidence type="ECO:0000313" key="3">
    <source>
        <dbReference type="Proteomes" id="UP001164472"/>
    </source>
</evidence>
<reference evidence="2" key="1">
    <citation type="submission" date="2022-07" db="EMBL/GenBank/DDBJ databases">
        <title>Alkalimarinus sp. nov., isolated from gut of a Alitta virens.</title>
        <authorList>
            <person name="Yang A.I."/>
            <person name="Shin N.-R."/>
        </authorList>
    </citation>
    <scope>NUCLEOTIDE SEQUENCE</scope>
    <source>
        <strain evidence="2">FA028</strain>
    </source>
</reference>
<keyword evidence="3" id="KW-1185">Reference proteome</keyword>
<dbReference type="EMBL" id="CP101527">
    <property type="protein sequence ID" value="UZW73708.1"/>
    <property type="molecule type" value="Genomic_DNA"/>
</dbReference>
<dbReference type="InterPro" id="IPR025391">
    <property type="entry name" value="DUF4123"/>
</dbReference>
<evidence type="ECO:0000313" key="2">
    <source>
        <dbReference type="EMBL" id="UZW73708.1"/>
    </source>
</evidence>
<evidence type="ECO:0000259" key="1">
    <source>
        <dbReference type="Pfam" id="PF13503"/>
    </source>
</evidence>
<protein>
    <submittedName>
        <fullName evidence="2">DUF4123 domain-containing protein</fullName>
    </submittedName>
</protein>
<name>A0A9E8HFJ4_9ALTE</name>
<dbReference type="AlphaFoldDB" id="A0A9E8HFJ4"/>
<sequence length="194" mass="22408">MSSLKSDLQLATLVLSETDAFDYLLIDGVKMEPVLQWVYQHIDNPEWYPLYKNTRYQDVLDISPCLVKVSIESDILHLFESELGPKGAAIWLRSPYELEVLGSTLSRLLWITTEDGRYLHYRFYDPTSLSRLMPALTSDECAELYRGTESITWFNAQQQSWQKMTLPKTEAPLPQPSDLVFKPQWLDALLTANE</sequence>
<feature type="domain" description="DUF4123" evidence="1">
    <location>
        <begin position="23"/>
        <end position="141"/>
    </location>
</feature>